<dbReference type="RefSeq" id="WP_180843676.1">
    <property type="nucleotide sequence ID" value="NZ_CP046639.1"/>
</dbReference>
<dbReference type="GO" id="GO:0090313">
    <property type="term" value="P:regulation of protein targeting to membrane"/>
    <property type="evidence" value="ECO:0007669"/>
    <property type="project" value="TreeGrafter"/>
</dbReference>
<dbReference type="InterPro" id="IPR052894">
    <property type="entry name" value="AsmA-related"/>
</dbReference>
<evidence type="ECO:0008006" key="3">
    <source>
        <dbReference type="Google" id="ProtNLM"/>
    </source>
</evidence>
<evidence type="ECO:0000313" key="2">
    <source>
        <dbReference type="Proteomes" id="UP000510938"/>
    </source>
</evidence>
<dbReference type="Proteomes" id="UP000510938">
    <property type="component" value="Chromosome"/>
</dbReference>
<protein>
    <recommendedName>
        <fullName evidence="3">AsmA family protein</fullName>
    </recommendedName>
</protein>
<gene>
    <name evidence="1" type="ORF">O998_00190</name>
</gene>
<sequence>MKFLGYLCGAAIVALAAIIGVPYLIDWDARYGDYAFEQLGVAVKNSGVSIKVLGDIRGKFLPPKLIVRNLYLGCDEESKGCSGVIAVDRLEIGLSVWSLLRGERKVEYIDLYGLRTDAKSLGDVVTTQAGAGVGKVRIFDSVIVPGQTFEPSPRNAVHVKQSEIRSRGNLYRTNTEFRIGRGKYSLVAKVELQDSGDKTATVELTSGNTRVSLSGKGRYDVGVGDSDRTLLEVFGGFEWLLDAKTSNLGEFSQALSVVTRIDALEHIHSAEELSLLAEFKHDAGHGFEVNRLDITGDSLTGNVKGKCNASMSCDVELAFSFMDIDALIRHDDPDVNIYNTPVRGSSSVSFPLIELGMDAKAELDIKEMHYKGGVVRNISSSATISGGKVVVDRLLLDLPGKNNVLQVSGTAVNTEGNKIPRFMGTINVAGEDIDALISWLFPFGVKEVREDTGDGSFVLRSGFYVAPRIIAFPDINLNSRRANIAGNLKYKYGRGGGIVIGGITVSNFASSDYKMLQLDSKSDNDILSFMWLRNIAIPVQMAVKFRDFTIGRRAIDELSFLADVSSRRMSIEKIRFSAHDSKGDVSDVRGSASVTLSSQGVRPKVFLNLVGDQYSSEFLWAPKLIDRNSIAAEGGKRVSQEGYSKYVWSSQPINLSSLEGIDGNVNVKLKNVTFLGRSLTDLVMSSTFKEGVMSIDDLYFKQGEGDVKISGNVGMGDVTSLSVVIAASNVAIGSKDSNDEDVEEPKGMNPKGNISVSGTLQMYGRNVLELMNSVKGKLKFAARRLDVSGVDFDGFITDLFNTESRADIASLSRVYLYRGNTVFEKFDGEMQIERGTAVSSLQFRLNNAVGAASINFMIPQFTVTSLCRFAFVPPGGNSPASIDMSLQGYVWQPKPTFDIDRLFELVKSSR</sequence>
<accession>A0A7H9DXY0</accession>
<proteinExistence type="predicted"/>
<dbReference type="PANTHER" id="PTHR30441">
    <property type="entry name" value="DUF748 DOMAIN-CONTAINING PROTEIN"/>
    <property type="match status" value="1"/>
</dbReference>
<organism evidence="1 2">
    <name type="scientific">Anaplasma phagocytophilum str. Norway variant1</name>
    <dbReference type="NCBI Taxonomy" id="1392506"/>
    <lineage>
        <taxon>Bacteria</taxon>
        <taxon>Pseudomonadati</taxon>
        <taxon>Pseudomonadota</taxon>
        <taxon>Alphaproteobacteria</taxon>
        <taxon>Rickettsiales</taxon>
        <taxon>Anaplasmataceae</taxon>
        <taxon>Anaplasma</taxon>
        <taxon>phagocytophilum group</taxon>
    </lineage>
</organism>
<dbReference type="PANTHER" id="PTHR30441:SF8">
    <property type="entry name" value="DUF748 DOMAIN-CONTAINING PROTEIN"/>
    <property type="match status" value="1"/>
</dbReference>
<dbReference type="GO" id="GO:0005886">
    <property type="term" value="C:plasma membrane"/>
    <property type="evidence" value="ECO:0007669"/>
    <property type="project" value="TreeGrafter"/>
</dbReference>
<dbReference type="EMBL" id="CP046639">
    <property type="protein sequence ID" value="QLL66360.1"/>
    <property type="molecule type" value="Genomic_DNA"/>
</dbReference>
<dbReference type="AlphaFoldDB" id="A0A7H9DXY0"/>
<name>A0A7H9DXY0_ANAPH</name>
<reference evidence="1 2" key="1">
    <citation type="submission" date="2019-12" db="EMBL/GenBank/DDBJ databases">
        <title>A sheep strain of Anaplasma phagocytophilum contains multiple genomes.</title>
        <authorList>
            <person name="Barbet A.F."/>
            <person name="Crosby F.L."/>
            <person name="Eskeland S."/>
            <person name="Stuen S."/>
            <person name="Granquist E.G."/>
            <person name="Munderloh U.G."/>
        </authorList>
    </citation>
    <scope>NUCLEOTIDE SEQUENCE [LARGE SCALE GENOMIC DNA]</scope>
    <source>
        <strain evidence="1 2">Norway Variant 1</strain>
    </source>
</reference>
<evidence type="ECO:0000313" key="1">
    <source>
        <dbReference type="EMBL" id="QLL66360.1"/>
    </source>
</evidence>